<feature type="chain" id="PRO_5002870172" evidence="1">
    <location>
        <begin position="22"/>
        <end position="135"/>
    </location>
</feature>
<dbReference type="EMBL" id="CP000472">
    <property type="protein sequence ID" value="ACJ30532.1"/>
    <property type="molecule type" value="Genomic_DNA"/>
</dbReference>
<dbReference type="Proteomes" id="UP000000753">
    <property type="component" value="Chromosome"/>
</dbReference>
<evidence type="ECO:0000256" key="1">
    <source>
        <dbReference type="SAM" id="SignalP"/>
    </source>
</evidence>
<keyword evidence="3" id="KW-1185">Reference proteome</keyword>
<evidence type="ECO:0000313" key="3">
    <source>
        <dbReference type="Proteomes" id="UP000000753"/>
    </source>
</evidence>
<dbReference type="AlphaFoldDB" id="B8CQR6"/>
<dbReference type="RefSeq" id="WP_020913874.1">
    <property type="nucleotide sequence ID" value="NC_011566.1"/>
</dbReference>
<accession>B8CQR6</accession>
<proteinExistence type="predicted"/>
<sequence length="135" mass="15359">MRKALFSITVLSTMLMPAAMAADAIQVKSYPVDPTTGLIMAPGWEVVKQQCNACHTSLIIPQNVGSREVWRETIQWMIDTQGLWDLSDTWEPVLDYLETYYNETGIDMKIFRRKPLDADKMPPMPVKLSSANKEH</sequence>
<dbReference type="HOGENOM" id="CLU_135693_0_0_6"/>
<gene>
    <name evidence="2" type="ordered locus">swp_3855</name>
</gene>
<organism evidence="2 3">
    <name type="scientific">Shewanella piezotolerans (strain WP3 / JCM 13877)</name>
    <dbReference type="NCBI Taxonomy" id="225849"/>
    <lineage>
        <taxon>Bacteria</taxon>
        <taxon>Pseudomonadati</taxon>
        <taxon>Pseudomonadota</taxon>
        <taxon>Gammaproteobacteria</taxon>
        <taxon>Alteromonadales</taxon>
        <taxon>Shewanellaceae</taxon>
        <taxon>Shewanella</taxon>
    </lineage>
</organism>
<evidence type="ECO:0000313" key="2">
    <source>
        <dbReference type="EMBL" id="ACJ30532.1"/>
    </source>
</evidence>
<protein>
    <submittedName>
        <fullName evidence="2">Monoheme cytochrome c, putative</fullName>
    </submittedName>
</protein>
<dbReference type="STRING" id="225849.swp_3855"/>
<dbReference type="OrthoDB" id="9805828at2"/>
<dbReference type="InterPro" id="IPR036909">
    <property type="entry name" value="Cyt_c-like_dom_sf"/>
</dbReference>
<dbReference type="GO" id="GO:0020037">
    <property type="term" value="F:heme binding"/>
    <property type="evidence" value="ECO:0007669"/>
    <property type="project" value="InterPro"/>
</dbReference>
<name>B8CQR6_SHEPW</name>
<feature type="signal peptide" evidence="1">
    <location>
        <begin position="1"/>
        <end position="21"/>
    </location>
</feature>
<dbReference type="KEGG" id="swp:swp_3855"/>
<dbReference type="Gene3D" id="1.10.760.10">
    <property type="entry name" value="Cytochrome c-like domain"/>
    <property type="match status" value="1"/>
</dbReference>
<keyword evidence="1" id="KW-0732">Signal</keyword>
<dbReference type="eggNOG" id="ENOG5032WB7">
    <property type="taxonomic scope" value="Bacteria"/>
</dbReference>
<dbReference type="GO" id="GO:0009055">
    <property type="term" value="F:electron transfer activity"/>
    <property type="evidence" value="ECO:0007669"/>
    <property type="project" value="InterPro"/>
</dbReference>
<reference evidence="2 3" key="1">
    <citation type="journal article" date="2008" name="PLoS ONE">
        <title>Environmental adaptation: genomic analysis of the piezotolerant and psychrotolerant deep-sea iron reducing bacterium Shewanella piezotolerans WP3.</title>
        <authorList>
            <person name="Wang F."/>
            <person name="Wang J."/>
            <person name="Jian H."/>
            <person name="Zhang B."/>
            <person name="Li S."/>
            <person name="Wang F."/>
            <person name="Zeng X."/>
            <person name="Gao L."/>
            <person name="Bartlett D.H."/>
            <person name="Yu J."/>
            <person name="Hu S."/>
            <person name="Xiao X."/>
        </authorList>
    </citation>
    <scope>NUCLEOTIDE SEQUENCE [LARGE SCALE GENOMIC DNA]</scope>
    <source>
        <strain evidence="3">WP3 / JCM 13877</strain>
    </source>
</reference>
<dbReference type="SUPFAM" id="SSF46626">
    <property type="entry name" value="Cytochrome c"/>
    <property type="match status" value="1"/>
</dbReference>